<dbReference type="EMBL" id="LECT01000054">
    <property type="protein sequence ID" value="KLU01425.1"/>
    <property type="molecule type" value="Genomic_DNA"/>
</dbReference>
<reference evidence="1" key="1">
    <citation type="submission" date="2015-05" db="EMBL/GenBank/DDBJ databases">
        <title>Permanent draft genome of Rhodopirellula islandicus K833.</title>
        <authorList>
            <person name="Kizina J."/>
            <person name="Richter M."/>
            <person name="Glockner F.O."/>
            <person name="Harder J."/>
        </authorList>
    </citation>
    <scope>NUCLEOTIDE SEQUENCE [LARGE SCALE GENOMIC DNA]</scope>
    <source>
        <strain evidence="1">K833</strain>
    </source>
</reference>
<gene>
    <name evidence="1" type="ORF">RISK_006581</name>
</gene>
<dbReference type="PATRIC" id="fig|595434.4.peg.6261"/>
<comment type="caution">
    <text evidence="1">The sequence shown here is derived from an EMBL/GenBank/DDBJ whole genome shotgun (WGS) entry which is preliminary data.</text>
</comment>
<proteinExistence type="predicted"/>
<protein>
    <submittedName>
        <fullName evidence="1">Uncharacterized protein</fullName>
    </submittedName>
</protein>
<dbReference type="AlphaFoldDB" id="A0A0J1B3L3"/>
<sequence length="45" mass="4930">MVEVRMTPLQCGAGCPGSDRHRILPEIMMNARVDCVECGLLALEN</sequence>
<name>A0A0J1B3L3_RHOIS</name>
<organism evidence="1 2">
    <name type="scientific">Rhodopirellula islandica</name>
    <dbReference type="NCBI Taxonomy" id="595434"/>
    <lineage>
        <taxon>Bacteria</taxon>
        <taxon>Pseudomonadati</taxon>
        <taxon>Planctomycetota</taxon>
        <taxon>Planctomycetia</taxon>
        <taxon>Pirellulales</taxon>
        <taxon>Pirellulaceae</taxon>
        <taxon>Rhodopirellula</taxon>
    </lineage>
</organism>
<dbReference type="Proteomes" id="UP000036367">
    <property type="component" value="Unassembled WGS sequence"/>
</dbReference>
<keyword evidence="2" id="KW-1185">Reference proteome</keyword>
<evidence type="ECO:0000313" key="2">
    <source>
        <dbReference type="Proteomes" id="UP000036367"/>
    </source>
</evidence>
<evidence type="ECO:0000313" key="1">
    <source>
        <dbReference type="EMBL" id="KLU01425.1"/>
    </source>
</evidence>
<accession>A0A0J1B3L3</accession>
<dbReference type="STRING" id="595434.RISK_006581"/>